<dbReference type="Proteomes" id="UP001317629">
    <property type="component" value="Chromosome"/>
</dbReference>
<proteinExistence type="predicted"/>
<sequence length="276" mass="30564">MKLADFQALFQARILGGPGDADAPLLKELRESQRGAERAELLHVYQSGYRIRLESFLYEDYPGLRALIGDEAFETLVGGYVAANPPQCRNARWYTTGLPDYMRQHASWRDDARAIAMAFLERAMVDAFDAPNAEPLTIQALAGFAPEDSPRFVFDFHPSLILLEQPVGVLAAYQAAAAEDDEEPEEAEADEGDAEPQSAEEAEAVAVWRCNEETAYRELEPAEYVALCEARAGRAFGDICQMAAFQQSGDIEPERLAQFLASWFEDGMVVGVSLRD</sequence>
<feature type="region of interest" description="Disordered" evidence="1">
    <location>
        <begin position="175"/>
        <end position="201"/>
    </location>
</feature>
<gene>
    <name evidence="3" type="ORF">SS37A_08340</name>
</gene>
<accession>A0ABM8E5X2</accession>
<dbReference type="RefSeq" id="WP_281930686.1">
    <property type="nucleotide sequence ID" value="NZ_AP027142.1"/>
</dbReference>
<feature type="compositionally biased region" description="Acidic residues" evidence="1">
    <location>
        <begin position="178"/>
        <end position="201"/>
    </location>
</feature>
<keyword evidence="4" id="KW-1185">Reference proteome</keyword>
<dbReference type="EMBL" id="AP027142">
    <property type="protein sequence ID" value="BDV33305.1"/>
    <property type="molecule type" value="Genomic_DNA"/>
</dbReference>
<dbReference type="InterPro" id="IPR018640">
    <property type="entry name" value="DUF2063"/>
</dbReference>
<evidence type="ECO:0000313" key="4">
    <source>
        <dbReference type="Proteomes" id="UP001317629"/>
    </source>
</evidence>
<name>A0ABM8E5X2_9HYPH</name>
<protein>
    <recommendedName>
        <fullName evidence="2">Putative DNA-binding domain-containing protein</fullName>
    </recommendedName>
</protein>
<dbReference type="Pfam" id="PF09836">
    <property type="entry name" value="DUF2063"/>
    <property type="match status" value="1"/>
</dbReference>
<evidence type="ECO:0000256" key="1">
    <source>
        <dbReference type="SAM" id="MobiDB-lite"/>
    </source>
</evidence>
<reference evidence="3 4" key="1">
    <citation type="journal article" date="2023" name="Int. J. Syst. Evol. Microbiol.">
        <title>Methylocystis iwaonis sp. nov., a type II methane-oxidizing bacterium from surface soil of a rice paddy field in Japan, and emended description of the genus Methylocystis (ex Whittenbury et al. 1970) Bowman et al. 1993.</title>
        <authorList>
            <person name="Kaise H."/>
            <person name="Sawadogo J.B."/>
            <person name="Alam M.S."/>
            <person name="Ueno C."/>
            <person name="Dianou D."/>
            <person name="Shinjo R."/>
            <person name="Asakawa S."/>
        </authorList>
    </citation>
    <scope>NUCLEOTIDE SEQUENCE [LARGE SCALE GENOMIC DNA]</scope>
    <source>
        <strain evidence="3 4">SS37A-Re</strain>
    </source>
</reference>
<feature type="domain" description="Putative DNA-binding" evidence="2">
    <location>
        <begin position="6"/>
        <end position="102"/>
    </location>
</feature>
<organism evidence="3 4">
    <name type="scientific">Methylocystis iwaonis</name>
    <dbReference type="NCBI Taxonomy" id="2885079"/>
    <lineage>
        <taxon>Bacteria</taxon>
        <taxon>Pseudomonadati</taxon>
        <taxon>Pseudomonadota</taxon>
        <taxon>Alphaproteobacteria</taxon>
        <taxon>Hyphomicrobiales</taxon>
        <taxon>Methylocystaceae</taxon>
        <taxon>Methylocystis</taxon>
    </lineage>
</organism>
<evidence type="ECO:0000259" key="2">
    <source>
        <dbReference type="Pfam" id="PF09836"/>
    </source>
</evidence>
<evidence type="ECO:0000313" key="3">
    <source>
        <dbReference type="EMBL" id="BDV33305.1"/>
    </source>
</evidence>